<feature type="region of interest" description="Disordered" evidence="15">
    <location>
        <begin position="1"/>
        <end position="27"/>
    </location>
</feature>
<dbReference type="SUPFAM" id="SSF52317">
    <property type="entry name" value="Class I glutamine amidotransferase-like"/>
    <property type="match status" value="1"/>
</dbReference>
<comment type="function">
    <text evidence="14">Catalyzes the degradation of hydrogen peroxide (H(2)O(2)) generated by peroxisomal oxidases to water and oxygen, thereby protecting cells from the toxic effects of hydrogen peroxide.</text>
</comment>
<evidence type="ECO:0000313" key="18">
    <source>
        <dbReference type="Proteomes" id="UP000186922"/>
    </source>
</evidence>
<dbReference type="GO" id="GO:0020037">
    <property type="term" value="F:heme binding"/>
    <property type="evidence" value="ECO:0007669"/>
    <property type="project" value="UniProtKB-UniRule"/>
</dbReference>
<evidence type="ECO:0000256" key="9">
    <source>
        <dbReference type="ARBA" id="ARBA00023324"/>
    </source>
</evidence>
<dbReference type="SMART" id="SM01060">
    <property type="entry name" value="Catalase"/>
    <property type="match status" value="1"/>
</dbReference>
<dbReference type="PANTHER" id="PTHR42821:SF1">
    <property type="entry name" value="CATALASE-B"/>
    <property type="match status" value="1"/>
</dbReference>
<reference evidence="17 18" key="1">
    <citation type="journal article" date="2016" name="Nat. Commun.">
        <title>Extremotolerant tardigrade genome and improved radiotolerance of human cultured cells by tardigrade-unique protein.</title>
        <authorList>
            <person name="Hashimoto T."/>
            <person name="Horikawa D.D."/>
            <person name="Saito Y."/>
            <person name="Kuwahara H."/>
            <person name="Kozuka-Hata H."/>
            <person name="Shin-I T."/>
            <person name="Minakuchi Y."/>
            <person name="Ohishi K."/>
            <person name="Motoyama A."/>
            <person name="Aizu T."/>
            <person name="Enomoto A."/>
            <person name="Kondo K."/>
            <person name="Tanaka S."/>
            <person name="Hara Y."/>
            <person name="Koshikawa S."/>
            <person name="Sagara H."/>
            <person name="Miura T."/>
            <person name="Yokobori S."/>
            <person name="Miyagawa K."/>
            <person name="Suzuki Y."/>
            <person name="Kubo T."/>
            <person name="Oyama M."/>
            <person name="Kohara Y."/>
            <person name="Fujiyama A."/>
            <person name="Arakawa K."/>
            <person name="Katayama T."/>
            <person name="Toyoda A."/>
            <person name="Kunieda T."/>
        </authorList>
    </citation>
    <scope>NUCLEOTIDE SEQUENCE [LARGE SCALE GENOMIC DNA]</scope>
    <source>
        <strain evidence="17 18">YOKOZUNA-1</strain>
    </source>
</reference>
<dbReference type="Proteomes" id="UP000186922">
    <property type="component" value="Unassembled WGS sequence"/>
</dbReference>
<evidence type="ECO:0000256" key="11">
    <source>
        <dbReference type="PIRSR" id="PIRSR038927-1"/>
    </source>
</evidence>
<dbReference type="InterPro" id="IPR011614">
    <property type="entry name" value="Catalase_core"/>
</dbReference>
<dbReference type="Gene3D" id="3.40.50.880">
    <property type="match status" value="1"/>
</dbReference>
<dbReference type="AlphaFoldDB" id="A0A1D1VZX7"/>
<evidence type="ECO:0000256" key="14">
    <source>
        <dbReference type="RuleBase" id="RU004142"/>
    </source>
</evidence>
<comment type="function">
    <text evidence="10">Occurs in almost all aerobically respiring organisms and serves to protect cells from the toxic effects of hydrogen peroxide.</text>
</comment>
<dbReference type="GO" id="GO:0042744">
    <property type="term" value="P:hydrogen peroxide catabolic process"/>
    <property type="evidence" value="ECO:0007669"/>
    <property type="project" value="UniProtKB-UniRule"/>
</dbReference>
<organism evidence="17 18">
    <name type="scientific">Ramazzottius varieornatus</name>
    <name type="common">Water bear</name>
    <name type="synonym">Tardigrade</name>
    <dbReference type="NCBI Taxonomy" id="947166"/>
    <lineage>
        <taxon>Eukaryota</taxon>
        <taxon>Metazoa</taxon>
        <taxon>Ecdysozoa</taxon>
        <taxon>Tardigrada</taxon>
        <taxon>Eutardigrada</taxon>
        <taxon>Parachela</taxon>
        <taxon>Hypsibioidea</taxon>
        <taxon>Ramazzottiidae</taxon>
        <taxon>Ramazzottius</taxon>
    </lineage>
</organism>
<dbReference type="InterPro" id="IPR029062">
    <property type="entry name" value="Class_I_gatase-like"/>
</dbReference>
<dbReference type="FunFam" id="2.40.180.10:FF:000003">
    <property type="entry name" value="Catalase"/>
    <property type="match status" value="1"/>
</dbReference>
<comment type="similarity">
    <text evidence="2 10 13">Belongs to the catalase family.</text>
</comment>
<comment type="caution">
    <text evidence="17">The sequence shown here is derived from an EMBL/GenBank/DDBJ whole genome shotgun (WGS) entry which is preliminary data.</text>
</comment>
<comment type="catalytic activity">
    <reaction evidence="10 13">
        <text>2 H2O2 = O2 + 2 H2O</text>
        <dbReference type="Rhea" id="RHEA:20309"/>
        <dbReference type="ChEBI" id="CHEBI:15377"/>
        <dbReference type="ChEBI" id="CHEBI:15379"/>
        <dbReference type="ChEBI" id="CHEBI:16240"/>
        <dbReference type="EC" id="1.11.1.6"/>
    </reaction>
</comment>
<evidence type="ECO:0000256" key="12">
    <source>
        <dbReference type="PIRSR" id="PIRSR038927-2"/>
    </source>
</evidence>
<dbReference type="InterPro" id="IPR024708">
    <property type="entry name" value="Catalase_AS"/>
</dbReference>
<evidence type="ECO:0000259" key="16">
    <source>
        <dbReference type="SMART" id="SM01060"/>
    </source>
</evidence>
<evidence type="ECO:0000256" key="1">
    <source>
        <dbReference type="ARBA" id="ARBA00001971"/>
    </source>
</evidence>
<dbReference type="PROSITE" id="PS51402">
    <property type="entry name" value="CATALASE_3"/>
    <property type="match status" value="1"/>
</dbReference>
<evidence type="ECO:0000256" key="8">
    <source>
        <dbReference type="ARBA" id="ARBA00023004"/>
    </source>
</evidence>
<dbReference type="InterPro" id="IPR010582">
    <property type="entry name" value="Catalase_immune_responsive"/>
</dbReference>
<dbReference type="GO" id="GO:0005829">
    <property type="term" value="C:cytosol"/>
    <property type="evidence" value="ECO:0007669"/>
    <property type="project" value="TreeGrafter"/>
</dbReference>
<evidence type="ECO:0000256" key="5">
    <source>
        <dbReference type="ARBA" id="ARBA00022617"/>
    </source>
</evidence>
<dbReference type="Pfam" id="PF18011">
    <property type="entry name" value="Catalase_C"/>
    <property type="match status" value="1"/>
</dbReference>
<dbReference type="Gene3D" id="1.20.1370.20">
    <property type="match status" value="1"/>
</dbReference>
<feature type="active site" evidence="11">
    <location>
        <position position="168"/>
    </location>
</feature>
<dbReference type="SMR" id="A0A1D1VZX7"/>
<dbReference type="PROSITE" id="PS00437">
    <property type="entry name" value="CATALASE_1"/>
    <property type="match status" value="1"/>
</dbReference>
<protein>
    <recommendedName>
        <fullName evidence="3 10">Catalase</fullName>
        <ecNumber evidence="3 10">1.11.1.6</ecNumber>
    </recommendedName>
</protein>
<dbReference type="PROSITE" id="PS00438">
    <property type="entry name" value="CATALASE_2"/>
    <property type="match status" value="1"/>
</dbReference>
<dbReference type="InterPro" id="IPR002226">
    <property type="entry name" value="Catalase_haem_BS"/>
</dbReference>
<accession>A0A1D1VZX7</accession>
<evidence type="ECO:0000256" key="10">
    <source>
        <dbReference type="PIRNR" id="PIRNR038927"/>
    </source>
</evidence>
<dbReference type="GO" id="GO:0006979">
    <property type="term" value="P:response to oxidative stress"/>
    <property type="evidence" value="ECO:0007669"/>
    <property type="project" value="InterPro"/>
</dbReference>
<dbReference type="InterPro" id="IPR018028">
    <property type="entry name" value="Catalase"/>
</dbReference>
<evidence type="ECO:0000313" key="17">
    <source>
        <dbReference type="EMBL" id="GAV06932.1"/>
    </source>
</evidence>
<dbReference type="Gene3D" id="2.40.180.10">
    <property type="entry name" value="Catalase core domain"/>
    <property type="match status" value="1"/>
</dbReference>
<dbReference type="OrthoDB" id="6880011at2759"/>
<comment type="cofactor">
    <cofactor evidence="1 10 12">
        <name>heme</name>
        <dbReference type="ChEBI" id="CHEBI:30413"/>
    </cofactor>
</comment>
<dbReference type="InterPro" id="IPR020835">
    <property type="entry name" value="Catalase_sf"/>
</dbReference>
<keyword evidence="18" id="KW-1185">Reference proteome</keyword>
<evidence type="ECO:0000256" key="6">
    <source>
        <dbReference type="ARBA" id="ARBA00022723"/>
    </source>
</evidence>
<feature type="active site" evidence="11">
    <location>
        <position position="95"/>
    </location>
</feature>
<keyword evidence="7 10" id="KW-0560">Oxidoreductase</keyword>
<evidence type="ECO:0000256" key="15">
    <source>
        <dbReference type="SAM" id="MobiDB-lite"/>
    </source>
</evidence>
<feature type="domain" description="Catalase core" evidence="16">
    <location>
        <begin position="48"/>
        <end position="437"/>
    </location>
</feature>
<keyword evidence="4 10" id="KW-0575">Peroxidase</keyword>
<name>A0A1D1VZX7_RAMVA</name>
<keyword evidence="9 10" id="KW-0376">Hydrogen peroxide</keyword>
<dbReference type="InterPro" id="IPR041399">
    <property type="entry name" value="Catalase_large_C"/>
</dbReference>
<evidence type="ECO:0000256" key="4">
    <source>
        <dbReference type="ARBA" id="ARBA00022559"/>
    </source>
</evidence>
<dbReference type="InterPro" id="IPR024712">
    <property type="entry name" value="Catalase_clade2"/>
</dbReference>
<dbReference type="Pfam" id="PF00199">
    <property type="entry name" value="Catalase"/>
    <property type="match status" value="1"/>
</dbReference>
<dbReference type="CDD" id="cd03132">
    <property type="entry name" value="GATase1_catalase"/>
    <property type="match status" value="1"/>
</dbReference>
<dbReference type="STRING" id="947166.A0A1D1VZX7"/>
<dbReference type="PRINTS" id="PR00067">
    <property type="entry name" value="CATALASE"/>
</dbReference>
<dbReference type="Pfam" id="PF06628">
    <property type="entry name" value="Catalase-rel"/>
    <property type="match status" value="1"/>
</dbReference>
<dbReference type="PIRSF" id="PIRSF038927">
    <property type="entry name" value="Catalase_clade2"/>
    <property type="match status" value="1"/>
</dbReference>
<evidence type="ECO:0000256" key="2">
    <source>
        <dbReference type="ARBA" id="ARBA00005329"/>
    </source>
</evidence>
<feature type="binding site" description="axial binding residue" evidence="12">
    <location>
        <position position="382"/>
    </location>
    <ligand>
        <name>heme</name>
        <dbReference type="ChEBI" id="CHEBI:30413"/>
    </ligand>
    <ligandPart>
        <name>Fe</name>
        <dbReference type="ChEBI" id="CHEBI:18248"/>
    </ligandPart>
</feature>
<dbReference type="GO" id="GO:0004096">
    <property type="term" value="F:catalase activity"/>
    <property type="evidence" value="ECO:0007669"/>
    <property type="project" value="UniProtKB-UniRule"/>
</dbReference>
<dbReference type="SUPFAM" id="SSF56634">
    <property type="entry name" value="Heme-dependent catalase-like"/>
    <property type="match status" value="1"/>
</dbReference>
<dbReference type="GO" id="GO:0046872">
    <property type="term" value="F:metal ion binding"/>
    <property type="evidence" value="ECO:0007669"/>
    <property type="project" value="UniProtKB-KW"/>
</dbReference>
<dbReference type="EC" id="1.11.1.6" evidence="3 10"/>
<evidence type="ECO:0000256" key="7">
    <source>
        <dbReference type="ARBA" id="ARBA00023002"/>
    </source>
</evidence>
<dbReference type="InterPro" id="IPR043156">
    <property type="entry name" value="Catalase_clade2_helical"/>
</dbReference>
<sequence length="728" mass="80665">METIKEAIKGVASGNTSAGKTGMDKGDNDKIRQLEQYRIRFKEGDTMTTNQGLSIADDKNSLKAGIRGPTLMEDFILREKMQHFDHERIPERVVHARGSGAHGHFQVYKPLTHLTHAAVFQDPAKKTPVFVRFSTVQGARGSADTVRDTRGFAVKFYTEEGNWDLVGNNMPIFFVQDTIKFMDLIHAVKPEQDWEVPQASSAHNTFWDFVTQQTETMHHVMWLMSDRALPRSYAMMQGFGVNTFKMINAEGVARFVKFHWIPLAGTNSLMWDECQKIAGKNPDFNRQDLWEAIETGNYPQYELGIQVVEEADEHKFPFDLLDATKIIPEELVPVQRIGKLTLDRNPDNFFCETEQVAFCTAHLVPGLDFSNDPLLQGRIFSYQDTQITRLGGPNFHEIPINQPVCPFQINNQRQGAHKKMIHCGKTSYDINAIQKGLPREAGPAKGFVSHAERVDGNKIRQRSPSFADHFSQATLFWKSMSAIEQDHIVSAFTFELSKVTMVEIRQRLVNMLQNVDATLMRRVATNLGIDGPTEPALPGYPKDIYAPSPNLSQLSPLITPKNTIKGRKVAVLAADGVDGAAVLAMSAPLLAGGAMPQIVSLRMGQLKSSTDLEGGKALEVNALLLGLPSVCVDAVYIPGGKESVTALLKDGQAQHYVMEAYIHCKPIAASAEGVEVLSRLGLIPKAGGQLPLGVYVADSATADFAAMFISGMMKHRFFERKLIDTIPA</sequence>
<keyword evidence="5 10" id="KW-0349">Heme</keyword>
<keyword evidence="6 10" id="KW-0479">Metal-binding</keyword>
<dbReference type="EMBL" id="BDGG01000014">
    <property type="protein sequence ID" value="GAV06932.1"/>
    <property type="molecule type" value="Genomic_DNA"/>
</dbReference>
<evidence type="ECO:0000256" key="13">
    <source>
        <dbReference type="RuleBase" id="RU000498"/>
    </source>
</evidence>
<dbReference type="PANTHER" id="PTHR42821">
    <property type="entry name" value="CATALASE"/>
    <property type="match status" value="1"/>
</dbReference>
<evidence type="ECO:0000256" key="3">
    <source>
        <dbReference type="ARBA" id="ARBA00012314"/>
    </source>
</evidence>
<proteinExistence type="inferred from homology"/>
<gene>
    <name evidence="17" type="primary">RvY_16840-1</name>
    <name evidence="17" type="synonym">RvY_16840.1</name>
    <name evidence="17" type="ORF">RvY_16840</name>
</gene>
<keyword evidence="8 10" id="KW-0408">Iron</keyword>